<organism evidence="7 8">
    <name type="scientific">Hemibagrus wyckioides</name>
    <dbReference type="NCBI Taxonomy" id="337641"/>
    <lineage>
        <taxon>Eukaryota</taxon>
        <taxon>Metazoa</taxon>
        <taxon>Chordata</taxon>
        <taxon>Craniata</taxon>
        <taxon>Vertebrata</taxon>
        <taxon>Euteleostomi</taxon>
        <taxon>Actinopterygii</taxon>
        <taxon>Neopterygii</taxon>
        <taxon>Teleostei</taxon>
        <taxon>Ostariophysi</taxon>
        <taxon>Siluriformes</taxon>
        <taxon>Bagridae</taxon>
        <taxon>Hemibagrus</taxon>
    </lineage>
</organism>
<evidence type="ECO:0000313" key="8">
    <source>
        <dbReference type="Proteomes" id="UP000824219"/>
    </source>
</evidence>
<proteinExistence type="predicted"/>
<keyword evidence="5" id="KW-0812">Transmembrane</keyword>
<dbReference type="CDD" id="cd03590">
    <property type="entry name" value="CLECT_DC-SIGN_like"/>
    <property type="match status" value="1"/>
</dbReference>
<evidence type="ECO:0000256" key="2">
    <source>
        <dbReference type="ARBA" id="ARBA00023157"/>
    </source>
</evidence>
<accession>A0A9D3S875</accession>
<evidence type="ECO:0000259" key="6">
    <source>
        <dbReference type="PROSITE" id="PS50041"/>
    </source>
</evidence>
<dbReference type="PROSITE" id="PS50041">
    <property type="entry name" value="C_TYPE_LECTIN_2"/>
    <property type="match status" value="1"/>
</dbReference>
<keyword evidence="2" id="KW-1015">Disulfide bond</keyword>
<feature type="coiled-coil region" evidence="4">
    <location>
        <begin position="83"/>
        <end position="143"/>
    </location>
</feature>
<evidence type="ECO:0000256" key="5">
    <source>
        <dbReference type="SAM" id="Phobius"/>
    </source>
</evidence>
<dbReference type="Gene3D" id="3.10.100.10">
    <property type="entry name" value="Mannose-Binding Protein A, subunit A"/>
    <property type="match status" value="1"/>
</dbReference>
<dbReference type="InterPro" id="IPR001304">
    <property type="entry name" value="C-type_lectin-like"/>
</dbReference>
<protein>
    <recommendedName>
        <fullName evidence="6">C-type lectin domain-containing protein</fullName>
    </recommendedName>
</protein>
<keyword evidence="4" id="KW-0175">Coiled coil</keyword>
<dbReference type="InterPro" id="IPR016187">
    <property type="entry name" value="CTDL_fold"/>
</dbReference>
<dbReference type="PANTHER" id="PTHR46490">
    <property type="entry name" value="C-TYPE LECTIN DOMAIN FAMILY 12 MEMBER A-RELATED"/>
    <property type="match status" value="1"/>
</dbReference>
<evidence type="ECO:0000256" key="1">
    <source>
        <dbReference type="ARBA" id="ARBA00022734"/>
    </source>
</evidence>
<evidence type="ECO:0000256" key="3">
    <source>
        <dbReference type="ARBA" id="ARBA00023180"/>
    </source>
</evidence>
<name>A0A9D3S875_9TELE</name>
<dbReference type="EMBL" id="JAHKSW010000029">
    <property type="protein sequence ID" value="KAG7313925.1"/>
    <property type="molecule type" value="Genomic_DNA"/>
</dbReference>
<dbReference type="SMART" id="SM00034">
    <property type="entry name" value="CLECT"/>
    <property type="match status" value="1"/>
</dbReference>
<reference evidence="7 8" key="1">
    <citation type="submission" date="2021-06" db="EMBL/GenBank/DDBJ databases">
        <title>Chromosome-level genome assembly of the red-tail catfish (Hemibagrus wyckioides).</title>
        <authorList>
            <person name="Shao F."/>
        </authorList>
    </citation>
    <scope>NUCLEOTIDE SEQUENCE [LARGE SCALE GENOMIC DNA]</scope>
    <source>
        <strain evidence="7">EC202008001</strain>
        <tissue evidence="7">Blood</tissue>
    </source>
</reference>
<gene>
    <name evidence="7" type="ORF">KOW79_022421</name>
</gene>
<dbReference type="Pfam" id="PF00059">
    <property type="entry name" value="Lectin_C"/>
    <property type="match status" value="1"/>
</dbReference>
<dbReference type="AlphaFoldDB" id="A0A9D3S875"/>
<feature type="domain" description="C-type lectin" evidence="6">
    <location>
        <begin position="149"/>
        <end position="265"/>
    </location>
</feature>
<evidence type="ECO:0000256" key="4">
    <source>
        <dbReference type="SAM" id="Coils"/>
    </source>
</evidence>
<evidence type="ECO:0000313" key="7">
    <source>
        <dbReference type="EMBL" id="KAG7313925.1"/>
    </source>
</evidence>
<dbReference type="SUPFAM" id="SSF56436">
    <property type="entry name" value="C-type lectin-like"/>
    <property type="match status" value="1"/>
</dbReference>
<keyword evidence="5" id="KW-0472">Membrane</keyword>
<dbReference type="InterPro" id="IPR033989">
    <property type="entry name" value="CD209-like_CTLD"/>
</dbReference>
<dbReference type="PROSITE" id="PS00615">
    <property type="entry name" value="C_TYPE_LECTIN_1"/>
    <property type="match status" value="1"/>
</dbReference>
<feature type="transmembrane region" description="Helical" evidence="5">
    <location>
        <begin position="53"/>
        <end position="74"/>
    </location>
</feature>
<keyword evidence="1" id="KW-0430">Lectin</keyword>
<keyword evidence="3" id="KW-0325">Glycoprotein</keyword>
<dbReference type="PANTHER" id="PTHR46490:SF6">
    <property type="entry name" value="ASIALOGLYCOPROTEIN RECEPTOR 1-LIKE-RELATED"/>
    <property type="match status" value="1"/>
</dbReference>
<keyword evidence="8" id="KW-1185">Reference proteome</keyword>
<dbReference type="InterPro" id="IPR018378">
    <property type="entry name" value="C-type_lectin_CS"/>
</dbReference>
<dbReference type="GO" id="GO:0030246">
    <property type="term" value="F:carbohydrate binding"/>
    <property type="evidence" value="ECO:0007669"/>
    <property type="project" value="UniProtKB-KW"/>
</dbReference>
<keyword evidence="5" id="KW-1133">Transmembrane helix</keyword>
<sequence>MKGADEEDVTVVIYTTTDDFGGTDTETEDFNTKSHQQIQHIGGETTRIRCYRLTAVCLLLLCVLLLTAITVLWIKFNILSSEKAKLETSHNNLTIERDQLQTRYNTLTKERDQDQLQTSYNTLTKERDQLQREREELERFSNKLGWIYFSSSFYLMSNEGKTWTESRQDCRGRGADLVIINNKEEQEFISKLLCSRKAWIGLNDRDKEEEWKWVDDTGQSTGYWGRGEPNSKAGDEDCVLTGDRSDPVWNWADYPCDDKFIWICEKTIFN</sequence>
<dbReference type="OrthoDB" id="8921565at2759"/>
<dbReference type="Gene3D" id="1.20.5.400">
    <property type="match status" value="2"/>
</dbReference>
<dbReference type="InterPro" id="IPR016186">
    <property type="entry name" value="C-type_lectin-like/link_sf"/>
</dbReference>
<dbReference type="InterPro" id="IPR052309">
    <property type="entry name" value="C-type_Lectin_Domain_Fam1"/>
</dbReference>
<comment type="caution">
    <text evidence="7">The sequence shown here is derived from an EMBL/GenBank/DDBJ whole genome shotgun (WGS) entry which is preliminary data.</text>
</comment>
<dbReference type="Proteomes" id="UP000824219">
    <property type="component" value="Linkage Group LG29"/>
</dbReference>